<dbReference type="InterPro" id="IPR045933">
    <property type="entry name" value="DUF6353"/>
</dbReference>
<reference evidence="1" key="1">
    <citation type="journal article" date="2021" name="Proc. Natl. Acad. Sci. U.S.A.">
        <title>A Catalog of Tens of Thousands of Viruses from Human Metagenomes Reveals Hidden Associations with Chronic Diseases.</title>
        <authorList>
            <person name="Tisza M.J."/>
            <person name="Buck C.B."/>
        </authorList>
    </citation>
    <scope>NUCLEOTIDE SEQUENCE</scope>
    <source>
        <strain evidence="1">CtPL34</strain>
    </source>
</reference>
<evidence type="ECO:0000313" key="1">
    <source>
        <dbReference type="EMBL" id="DAD74509.1"/>
    </source>
</evidence>
<dbReference type="EMBL" id="BK014761">
    <property type="protein sequence ID" value="DAD74509.1"/>
    <property type="molecule type" value="Genomic_DNA"/>
</dbReference>
<protein>
    <submittedName>
        <fullName evidence="1">Uncharacterized protein</fullName>
    </submittedName>
</protein>
<proteinExistence type="predicted"/>
<dbReference type="Pfam" id="PF19880">
    <property type="entry name" value="DUF6353"/>
    <property type="match status" value="1"/>
</dbReference>
<sequence>MSSSILTRGFGKASLVVSKHAPAILTAMGVAAFTTSTALAVKESFTLTGEVYDDLLEISELKETPEPSEKEAQQELATRRAKAYGRFVLKVAKHYRPALIAGAIGTASVVSAHRLSAKRIAGLTMAVAAADESLRKYKSAIEKAFGADAVQEALSKSREAILSEAVKVDDDGNESVDDKSVLDQYGMSQYAVVFDENASLWEPNEDFDIMMLNAQEKYLNNKLMCDGYVLLNDAYTTLGLPKTSAGAVVGWVYKGGEGDGYISFGDFESCNVRHYDAARGREVTDFFLDFNVDGVIWDKIDEVSVR</sequence>
<name>A0A8S5LWT6_9CAUD</name>
<accession>A0A8S5LWT6</accession>
<organism evidence="1">
    <name type="scientific">Siphoviridae sp. ctPL34</name>
    <dbReference type="NCBI Taxonomy" id="2826322"/>
    <lineage>
        <taxon>Viruses</taxon>
        <taxon>Duplodnaviria</taxon>
        <taxon>Heunggongvirae</taxon>
        <taxon>Uroviricota</taxon>
        <taxon>Caudoviricetes</taxon>
    </lineage>
</organism>